<dbReference type="PANTHER" id="PTHR13037">
    <property type="entry name" value="FORMIN"/>
    <property type="match status" value="1"/>
</dbReference>
<dbReference type="PaxDb" id="2903-EOD38726"/>
<dbReference type="KEGG" id="ehx:EMIHUDRAFT_466763"/>
<dbReference type="AlphaFoldDB" id="A0A0D3KSJ1"/>
<dbReference type="Proteomes" id="UP000013827">
    <property type="component" value="Unassembled WGS sequence"/>
</dbReference>
<reference evidence="3" key="2">
    <citation type="submission" date="2024-10" db="UniProtKB">
        <authorList>
            <consortium name="EnsemblProtists"/>
        </authorList>
    </citation>
    <scope>IDENTIFICATION</scope>
</reference>
<dbReference type="RefSeq" id="XP_005791155.1">
    <property type="nucleotide sequence ID" value="XM_005791098.1"/>
</dbReference>
<organism evidence="3 4">
    <name type="scientific">Emiliania huxleyi (strain CCMP1516)</name>
    <dbReference type="NCBI Taxonomy" id="280463"/>
    <lineage>
        <taxon>Eukaryota</taxon>
        <taxon>Haptista</taxon>
        <taxon>Haptophyta</taxon>
        <taxon>Prymnesiophyceae</taxon>
        <taxon>Isochrysidales</taxon>
        <taxon>Noelaerhabdaceae</taxon>
        <taxon>Emiliania</taxon>
    </lineage>
</organism>
<dbReference type="GeneID" id="17284101"/>
<keyword evidence="1" id="KW-0945">Host-virus interaction</keyword>
<dbReference type="HOGENOM" id="CLU_409182_0_0_1"/>
<accession>A0A0D3KSJ1</accession>
<dbReference type="PRINTS" id="PR01217">
    <property type="entry name" value="PRICHEXTENSN"/>
</dbReference>
<proteinExistence type="predicted"/>
<feature type="compositionally biased region" description="Pro residues" evidence="2">
    <location>
        <begin position="247"/>
        <end position="289"/>
    </location>
</feature>
<feature type="region of interest" description="Disordered" evidence="2">
    <location>
        <begin position="172"/>
        <end position="498"/>
    </location>
</feature>
<feature type="compositionally biased region" description="Pro residues" evidence="2">
    <location>
        <begin position="439"/>
        <end position="467"/>
    </location>
</feature>
<protein>
    <submittedName>
        <fullName evidence="3">Uncharacterized protein</fullName>
    </submittedName>
</protein>
<sequence>MDIFVGGTPANETITSLFSRDTSSAGGLWDLSDPLGLVMAKLPGDLLLAGLMAAYTKNGIFASLFILHSVSAAPKPWYYALYVPGSGWGVFSTWDLCAAHGAVGGSRARHKKYRDIQEALDHINVHYPIPTSTQILLDFWYPFEGEATPAHPGVLLQPVVLSPGTITTYAQPGDGNGAAASSSAASSSTATGNGATASSSAASPSTSPGDGASIEELDPSTSSPIDRPPRRKRRFEPPLDCQTASAPPSPPPVPPSSPPPPPPPPPPSPPPPPPSPPPPAPPSPPPPPGGDAFPANLFAPTYFGVVRPAPTQESGSLVRPRSPLADAAAKGDASPPSGKARTTFGGAGDPKGSSKVLKTHHDDTSDPLSYADATAGKKRDKKRAASTALDKAAEEEALAKKHNASSALDEATTDDEALAAGQRLADAEREVLELNAADSPPPPPPPESGPDPGGPISPPPSPPPPPQGQASDDGEQGTGDDHEPAIAPADDGADADPADAAERCIALQERDWAEQFCTTQLPEVAKARAEALEDATVTTATAEAAYTSRCITHGHGSAEATAALADLEAAEAAEERARAPVNFPKNYAFSKNGTHLYAHTVAGWHGTKPENATISGDKENFYNTIAQALTADNKPDPNGCGRVKLLDWIRKRRPDLLPVARLIMGTPSFIRL</sequence>
<feature type="compositionally biased region" description="Low complexity" evidence="2">
    <location>
        <begin position="177"/>
        <end position="212"/>
    </location>
</feature>
<evidence type="ECO:0000256" key="1">
    <source>
        <dbReference type="ARBA" id="ARBA00022581"/>
    </source>
</evidence>
<dbReference type="PANTHER" id="PTHR13037:SF24">
    <property type="entry name" value="POLYCOMB PROTEIN PCL-RELATED"/>
    <property type="match status" value="1"/>
</dbReference>
<evidence type="ECO:0000256" key="2">
    <source>
        <dbReference type="SAM" id="MobiDB-lite"/>
    </source>
</evidence>
<evidence type="ECO:0000313" key="3">
    <source>
        <dbReference type="EnsemblProtists" id="EOD38726"/>
    </source>
</evidence>
<evidence type="ECO:0000313" key="4">
    <source>
        <dbReference type="Proteomes" id="UP000013827"/>
    </source>
</evidence>
<keyword evidence="4" id="KW-1185">Reference proteome</keyword>
<dbReference type="EnsemblProtists" id="EOD38726">
    <property type="protein sequence ID" value="EOD38726"/>
    <property type="gene ID" value="EMIHUDRAFT_466763"/>
</dbReference>
<reference evidence="4" key="1">
    <citation type="journal article" date="2013" name="Nature">
        <title>Pan genome of the phytoplankton Emiliania underpins its global distribution.</title>
        <authorList>
            <person name="Read B.A."/>
            <person name="Kegel J."/>
            <person name="Klute M.J."/>
            <person name="Kuo A."/>
            <person name="Lefebvre S.C."/>
            <person name="Maumus F."/>
            <person name="Mayer C."/>
            <person name="Miller J."/>
            <person name="Monier A."/>
            <person name="Salamov A."/>
            <person name="Young J."/>
            <person name="Aguilar M."/>
            <person name="Claverie J.M."/>
            <person name="Frickenhaus S."/>
            <person name="Gonzalez K."/>
            <person name="Herman E.K."/>
            <person name="Lin Y.C."/>
            <person name="Napier J."/>
            <person name="Ogata H."/>
            <person name="Sarno A.F."/>
            <person name="Shmutz J."/>
            <person name="Schroeder D."/>
            <person name="de Vargas C."/>
            <person name="Verret F."/>
            <person name="von Dassow P."/>
            <person name="Valentin K."/>
            <person name="Van de Peer Y."/>
            <person name="Wheeler G."/>
            <person name="Dacks J.B."/>
            <person name="Delwiche C.F."/>
            <person name="Dyhrman S.T."/>
            <person name="Glockner G."/>
            <person name="John U."/>
            <person name="Richards T."/>
            <person name="Worden A.Z."/>
            <person name="Zhang X."/>
            <person name="Grigoriev I.V."/>
            <person name="Allen A.E."/>
            <person name="Bidle K."/>
            <person name="Borodovsky M."/>
            <person name="Bowler C."/>
            <person name="Brownlee C."/>
            <person name="Cock J.M."/>
            <person name="Elias M."/>
            <person name="Gladyshev V.N."/>
            <person name="Groth M."/>
            <person name="Guda C."/>
            <person name="Hadaegh A."/>
            <person name="Iglesias-Rodriguez M.D."/>
            <person name="Jenkins J."/>
            <person name="Jones B.M."/>
            <person name="Lawson T."/>
            <person name="Leese F."/>
            <person name="Lindquist E."/>
            <person name="Lobanov A."/>
            <person name="Lomsadze A."/>
            <person name="Malik S.B."/>
            <person name="Marsh M.E."/>
            <person name="Mackinder L."/>
            <person name="Mock T."/>
            <person name="Mueller-Roeber B."/>
            <person name="Pagarete A."/>
            <person name="Parker M."/>
            <person name="Probert I."/>
            <person name="Quesneville H."/>
            <person name="Raines C."/>
            <person name="Rensing S.A."/>
            <person name="Riano-Pachon D.M."/>
            <person name="Richier S."/>
            <person name="Rokitta S."/>
            <person name="Shiraiwa Y."/>
            <person name="Soanes D.M."/>
            <person name="van der Giezen M."/>
            <person name="Wahlund T.M."/>
            <person name="Williams B."/>
            <person name="Wilson W."/>
            <person name="Wolfe G."/>
            <person name="Wurch L.L."/>
        </authorList>
    </citation>
    <scope>NUCLEOTIDE SEQUENCE</scope>
</reference>
<name>A0A0D3KSJ1_EMIH1</name>